<proteinExistence type="predicted"/>
<organism evidence="2 3">
    <name type="scientific">Novacetimonas pomaceti</name>
    <dbReference type="NCBI Taxonomy" id="2021998"/>
    <lineage>
        <taxon>Bacteria</taxon>
        <taxon>Pseudomonadati</taxon>
        <taxon>Pseudomonadota</taxon>
        <taxon>Alphaproteobacteria</taxon>
        <taxon>Acetobacterales</taxon>
        <taxon>Acetobacteraceae</taxon>
        <taxon>Novacetimonas</taxon>
    </lineage>
</organism>
<evidence type="ECO:0000313" key="3">
    <source>
        <dbReference type="Proteomes" id="UP000248116"/>
    </source>
</evidence>
<reference evidence="2 3" key="1">
    <citation type="submission" date="2018-02" db="EMBL/GenBank/DDBJ databases">
        <authorList>
            <person name="Skraban J."/>
            <person name="Trcek J."/>
        </authorList>
    </citation>
    <scope>NUCLEOTIDE SEQUENCE [LARGE SCALE GENOMIC DNA]</scope>
    <source>
        <strain evidence="2 3">AV446</strain>
    </source>
</reference>
<accession>A0ABX5P344</accession>
<evidence type="ECO:0000256" key="1">
    <source>
        <dbReference type="SAM" id="SignalP"/>
    </source>
</evidence>
<sequence length="377" mass="39991">MMILRKISALLGLVAFYGFAPASAQTTSNYVTRTNSPVQFPAMGVNGGSATAFTFTPKGSPLAGSLAVVLLEIELDKAHVQNFGNSTECNSTAVAPNVGGNICAYTYAEAQAKSGGLWARNSVLQLDANWNHSTFSGFGDEIDINNLAGDNKEFTVGNTVGILLNGLKYMNTAGISIQTGNSVNGLTGTNGTLPIWYYGIHTGVNAVQEADFDSQSNAVYGWHDRGKHIFGATYNMADTSQAAILLGDRGAAQGIKGAHVNSYLSMMYLDSDGLMHIGDSAAGLWVTNGNIFPATSNKYELGSKTLQWSNFWTKNVNATDITTSHAAISDINGIPTIRAATPKIGSSCPPGEQLFDARKLYMCLADRKWHTMAAATD</sequence>
<evidence type="ECO:0000313" key="2">
    <source>
        <dbReference type="EMBL" id="PYD46363.1"/>
    </source>
</evidence>
<keyword evidence="3" id="KW-1185">Reference proteome</keyword>
<feature type="chain" id="PRO_5045776294" evidence="1">
    <location>
        <begin position="25"/>
        <end position="377"/>
    </location>
</feature>
<dbReference type="EMBL" id="PRCW01000138">
    <property type="protein sequence ID" value="PYD46363.1"/>
    <property type="molecule type" value="Genomic_DNA"/>
</dbReference>
<comment type="caution">
    <text evidence="2">The sequence shown here is derived from an EMBL/GenBank/DDBJ whole genome shotgun (WGS) entry which is preliminary data.</text>
</comment>
<gene>
    <name evidence="2" type="ORF">C3920_15740</name>
</gene>
<dbReference type="Proteomes" id="UP000248116">
    <property type="component" value="Unassembled WGS sequence"/>
</dbReference>
<name>A0ABX5P344_9PROT</name>
<protein>
    <submittedName>
        <fullName evidence="2">Uncharacterized protein</fullName>
    </submittedName>
</protein>
<feature type="signal peptide" evidence="1">
    <location>
        <begin position="1"/>
        <end position="24"/>
    </location>
</feature>
<keyword evidence="1" id="KW-0732">Signal</keyword>
<dbReference type="RefSeq" id="WP_110560975.1">
    <property type="nucleotide sequence ID" value="NZ_PRCW01000138.1"/>
</dbReference>